<protein>
    <submittedName>
        <fullName evidence="2">Uncharacterized protein</fullName>
    </submittedName>
</protein>
<feature type="transmembrane region" description="Helical" evidence="1">
    <location>
        <begin position="242"/>
        <end position="260"/>
    </location>
</feature>
<sequence length="693" mass="81179">MTLISSCVAIIILSISYLFGTLIVNKFFSNNYQVPRTAIGFFLLLGIFQFFSFLIIYLKLDSVILMVSLIGIFLMSIILVIKNHRLEYFSKKEMQYLLFCIIFTLILFAMMSLQTQGEKAFDSVHYTSMVIENSASSKIGGFSAFSGIIGNDINVQYDYQSFYHFFSMIIKLVRNIFSFENISLTPIYLNLSAIMYFFILSELLFKSLTYLKNKNISKLGLLSIFFWTLLFFMNYFNISLNFFGNTWKTLVIATIMLSIYQFINSKDYKKIYILTFLFSALIACSSSGFFIAAFIAISFFFYLIFKNYKDYRTYFSFAVSCLPIAIFTFLYIESISMLVATIIFTVYIILILFALLSKKLNDKQWDILLKLLRISFCGIVLFFVIISYFVSNTMFPGVDAHFSGYDFFFRINSVGDMTLNYFQSINFSEMIRNIIFWVMILVFIAKIEYEREYKLLLLLIVLLFLNPFVTPFVAKYMTYMVYSRSFEIIVNPFILTIIAGSIFSVVVGKKINYFFSIILTLVSIYLIYQITTNYYSTYLIPTSDYNSEYRITNNEYELYNEIIQEVNESSFERPKILSQNIGLKGYIPRIEVLLDANQYRSAPAYSDLNVDAPSEWMNIFYPRDFYGQKVWNEEPDFKNTCNAVYESKADYLVIDKAITYQEDELYLPFTFKVRECSTKIFENNDWAFYKVNK</sequence>
<keyword evidence="1" id="KW-0812">Transmembrane</keyword>
<dbReference type="Pfam" id="PF19554">
    <property type="entry name" value="DUF6077"/>
    <property type="match status" value="1"/>
</dbReference>
<keyword evidence="3" id="KW-1185">Reference proteome</keyword>
<dbReference type="STRING" id="118967.SAMN02745191_1049"/>
<keyword evidence="1" id="KW-1133">Transmembrane helix</keyword>
<feature type="transmembrane region" description="Helical" evidence="1">
    <location>
        <begin position="217"/>
        <end position="236"/>
    </location>
</feature>
<name>A0A1T4LUG7_9FIRM</name>
<feature type="transmembrane region" description="Helical" evidence="1">
    <location>
        <begin position="94"/>
        <end position="113"/>
    </location>
</feature>
<feature type="transmembrane region" description="Helical" evidence="1">
    <location>
        <begin position="511"/>
        <end position="528"/>
    </location>
</feature>
<evidence type="ECO:0000313" key="3">
    <source>
        <dbReference type="Proteomes" id="UP000243297"/>
    </source>
</evidence>
<feature type="transmembrane region" description="Helical" evidence="1">
    <location>
        <begin position="272"/>
        <end position="305"/>
    </location>
</feature>
<dbReference type="AlphaFoldDB" id="A0A1T4LUG7"/>
<gene>
    <name evidence="2" type="ORF">SAMN02745191_1049</name>
</gene>
<feature type="transmembrane region" description="Helical" evidence="1">
    <location>
        <begin position="430"/>
        <end position="449"/>
    </location>
</feature>
<dbReference type="RefSeq" id="WP_078711471.1">
    <property type="nucleotide sequence ID" value="NZ_FUWY01000002.1"/>
</dbReference>
<feature type="transmembrane region" description="Helical" evidence="1">
    <location>
        <begin position="63"/>
        <end position="82"/>
    </location>
</feature>
<evidence type="ECO:0000313" key="2">
    <source>
        <dbReference type="EMBL" id="SJZ58297.1"/>
    </source>
</evidence>
<reference evidence="3" key="1">
    <citation type="submission" date="2017-02" db="EMBL/GenBank/DDBJ databases">
        <authorList>
            <person name="Varghese N."/>
            <person name="Submissions S."/>
        </authorList>
    </citation>
    <scope>NUCLEOTIDE SEQUENCE [LARGE SCALE GENOMIC DNA]</scope>
    <source>
        <strain evidence="3">ATCC 25662</strain>
    </source>
</reference>
<dbReference type="EMBL" id="FUWY01000002">
    <property type="protein sequence ID" value="SJZ58297.1"/>
    <property type="molecule type" value="Genomic_DNA"/>
</dbReference>
<organism evidence="2 3">
    <name type="scientific">Anaerorhabdus furcosa</name>
    <dbReference type="NCBI Taxonomy" id="118967"/>
    <lineage>
        <taxon>Bacteria</taxon>
        <taxon>Bacillati</taxon>
        <taxon>Bacillota</taxon>
        <taxon>Erysipelotrichia</taxon>
        <taxon>Erysipelotrichales</taxon>
        <taxon>Erysipelotrichaceae</taxon>
        <taxon>Anaerorhabdus</taxon>
    </lineage>
</organism>
<feature type="transmembrane region" description="Helical" evidence="1">
    <location>
        <begin position="455"/>
        <end position="474"/>
    </location>
</feature>
<feature type="transmembrane region" description="Helical" evidence="1">
    <location>
        <begin position="6"/>
        <end position="25"/>
    </location>
</feature>
<evidence type="ECO:0000256" key="1">
    <source>
        <dbReference type="SAM" id="Phobius"/>
    </source>
</evidence>
<feature type="transmembrane region" description="Helical" evidence="1">
    <location>
        <begin position="311"/>
        <end position="331"/>
    </location>
</feature>
<feature type="transmembrane region" description="Helical" evidence="1">
    <location>
        <begin position="486"/>
        <end position="505"/>
    </location>
</feature>
<keyword evidence="1" id="KW-0472">Membrane</keyword>
<feature type="transmembrane region" description="Helical" evidence="1">
    <location>
        <begin position="368"/>
        <end position="390"/>
    </location>
</feature>
<feature type="transmembrane region" description="Helical" evidence="1">
    <location>
        <begin position="187"/>
        <end position="205"/>
    </location>
</feature>
<feature type="transmembrane region" description="Helical" evidence="1">
    <location>
        <begin position="338"/>
        <end position="356"/>
    </location>
</feature>
<dbReference type="InterPro" id="IPR045723">
    <property type="entry name" value="DUF6077"/>
</dbReference>
<feature type="transmembrane region" description="Helical" evidence="1">
    <location>
        <begin position="37"/>
        <end position="57"/>
    </location>
</feature>
<proteinExistence type="predicted"/>
<accession>A0A1T4LUG7</accession>
<dbReference type="Proteomes" id="UP000243297">
    <property type="component" value="Unassembled WGS sequence"/>
</dbReference>